<evidence type="ECO:0000259" key="6">
    <source>
        <dbReference type="PROSITE" id="PS50135"/>
    </source>
</evidence>
<feature type="domain" description="ZZ-type" evidence="6">
    <location>
        <begin position="351"/>
        <end position="410"/>
    </location>
</feature>
<dbReference type="GO" id="GO:0008270">
    <property type="term" value="F:zinc ion binding"/>
    <property type="evidence" value="ECO:0007669"/>
    <property type="project" value="UniProtKB-KW"/>
</dbReference>
<name>A0A7J7JWK2_BUGNE</name>
<dbReference type="InterPro" id="IPR009057">
    <property type="entry name" value="Homeodomain-like_sf"/>
</dbReference>
<dbReference type="OrthoDB" id="20473at2759"/>
<dbReference type="InterPro" id="IPR000433">
    <property type="entry name" value="Znf_ZZ"/>
</dbReference>
<organism evidence="7 8">
    <name type="scientific">Bugula neritina</name>
    <name type="common">Brown bryozoan</name>
    <name type="synonym">Sertularia neritina</name>
    <dbReference type="NCBI Taxonomy" id="10212"/>
    <lineage>
        <taxon>Eukaryota</taxon>
        <taxon>Metazoa</taxon>
        <taxon>Spiralia</taxon>
        <taxon>Lophotrochozoa</taxon>
        <taxon>Bryozoa</taxon>
        <taxon>Gymnolaemata</taxon>
        <taxon>Cheilostomatida</taxon>
        <taxon>Flustrina</taxon>
        <taxon>Buguloidea</taxon>
        <taxon>Bugulidae</taxon>
        <taxon>Bugula</taxon>
    </lineage>
</organism>
<dbReference type="Proteomes" id="UP000593567">
    <property type="component" value="Unassembled WGS sequence"/>
</dbReference>
<comment type="caution">
    <text evidence="7">The sequence shown here is derived from an EMBL/GenBank/DDBJ whole genome shotgun (WGS) entry which is preliminary data.</text>
</comment>
<keyword evidence="8" id="KW-1185">Reference proteome</keyword>
<reference evidence="7" key="1">
    <citation type="submission" date="2020-06" db="EMBL/GenBank/DDBJ databases">
        <title>Draft genome of Bugula neritina, a colonial animal packing powerful symbionts and potential medicines.</title>
        <authorList>
            <person name="Rayko M."/>
        </authorList>
    </citation>
    <scope>NUCLEOTIDE SEQUENCE [LARGE SCALE GENOMIC DNA]</scope>
    <source>
        <strain evidence="7">Kwan_BN1</strain>
    </source>
</reference>
<dbReference type="SUPFAM" id="SSF57850">
    <property type="entry name" value="RING/U-box"/>
    <property type="match status" value="1"/>
</dbReference>
<dbReference type="AlphaFoldDB" id="A0A7J7JWK2"/>
<gene>
    <name evidence="7" type="ORF">EB796_010921</name>
</gene>
<dbReference type="Gene3D" id="3.30.60.90">
    <property type="match status" value="1"/>
</dbReference>
<dbReference type="CDD" id="cd00167">
    <property type="entry name" value="SANT"/>
    <property type="match status" value="1"/>
</dbReference>
<dbReference type="SUPFAM" id="SSF46689">
    <property type="entry name" value="Homeodomain-like"/>
    <property type="match status" value="1"/>
</dbReference>
<evidence type="ECO:0000256" key="4">
    <source>
        <dbReference type="PROSITE-ProRule" id="PRU00228"/>
    </source>
</evidence>
<evidence type="ECO:0000256" key="2">
    <source>
        <dbReference type="ARBA" id="ARBA00022771"/>
    </source>
</evidence>
<dbReference type="PANTHER" id="PTHR22705:SF0">
    <property type="entry name" value="ZZ-TYPE ZINC FINGER-CONTAINING PROTEIN 3"/>
    <property type="match status" value="1"/>
</dbReference>
<dbReference type="SMART" id="SM00291">
    <property type="entry name" value="ZnF_ZZ"/>
    <property type="match status" value="1"/>
</dbReference>
<keyword evidence="2 4" id="KW-0863">Zinc-finger</keyword>
<dbReference type="PROSITE" id="PS01357">
    <property type="entry name" value="ZF_ZZ_1"/>
    <property type="match status" value="1"/>
</dbReference>
<feature type="region of interest" description="Disordered" evidence="5">
    <location>
        <begin position="300"/>
        <end position="321"/>
    </location>
</feature>
<dbReference type="PANTHER" id="PTHR22705">
    <property type="entry name" value="ZINC FINGER, ZZ DOMAIN CONTAINING 3"/>
    <property type="match status" value="1"/>
</dbReference>
<dbReference type="EMBL" id="VXIV02001672">
    <property type="protein sequence ID" value="KAF6030800.1"/>
    <property type="molecule type" value="Genomic_DNA"/>
</dbReference>
<feature type="compositionally biased region" description="Acidic residues" evidence="5">
    <location>
        <begin position="309"/>
        <end position="319"/>
    </location>
</feature>
<keyword evidence="3" id="KW-0862">Zinc</keyword>
<evidence type="ECO:0000256" key="1">
    <source>
        <dbReference type="ARBA" id="ARBA00022723"/>
    </source>
</evidence>
<keyword evidence="1" id="KW-0479">Metal-binding</keyword>
<evidence type="ECO:0000313" key="8">
    <source>
        <dbReference type="Proteomes" id="UP000593567"/>
    </source>
</evidence>
<dbReference type="InterPro" id="IPR043145">
    <property type="entry name" value="Znf_ZZ_sf"/>
</dbReference>
<sequence length="461" mass="52064">MEFEVKLEVKIQAAMLKHAEICKTAREINMAQLDTSYSFDLESDQLALKGNEDYHLVLSSIAKFEAIRSKALSDLDKLHDIKKVALTNPSEFVQKLQSDPKSLNIPSRPKIPDVPVIDWSKYAYSGSDVTVAHGARSTRNKKVPIPQEWIQKTSVKSAELGENEMLVRGRLKDEQKPETFNQLWTTEEQRKLEELLIEFPPERIEARRYRKIADRLGTKTLQQFVIFLPISKLLVEFRSILSDWLSAVCLCPVESPHYSSIKRKSKNRHQLKHKPGMPSTFLQAYVPPVYMPEDNVADTVSSVNSSVDSESEEGSDSDLDLPHSVKETAEYKELMALKSLRQVKLGGSAEHYGYKCDGCGEEPIVGVRYHCVECPQESSVDFCGLCNSKTITFASHHPEHKMAVIKDAVGRNEYKEAAIIPEHTATANKVDDKDYLPSKFNIPGHYNYLDPNYMPSSTATS</sequence>
<accession>A0A7J7JWK2</accession>
<protein>
    <recommendedName>
        <fullName evidence="6">ZZ-type domain-containing protein</fullName>
    </recommendedName>
</protein>
<dbReference type="PROSITE" id="PS50135">
    <property type="entry name" value="ZF_ZZ_2"/>
    <property type="match status" value="1"/>
</dbReference>
<evidence type="ECO:0000256" key="5">
    <source>
        <dbReference type="SAM" id="MobiDB-lite"/>
    </source>
</evidence>
<proteinExistence type="predicted"/>
<dbReference type="GO" id="GO:0070461">
    <property type="term" value="C:SAGA-type complex"/>
    <property type="evidence" value="ECO:0007669"/>
    <property type="project" value="UniProtKB-ARBA"/>
</dbReference>
<dbReference type="InterPro" id="IPR001005">
    <property type="entry name" value="SANT/Myb"/>
</dbReference>
<dbReference type="Pfam" id="PF00569">
    <property type="entry name" value="ZZ"/>
    <property type="match status" value="1"/>
</dbReference>
<dbReference type="InterPro" id="IPR037830">
    <property type="entry name" value="ZZZ3"/>
</dbReference>
<evidence type="ECO:0000313" key="7">
    <source>
        <dbReference type="EMBL" id="KAF6030800.1"/>
    </source>
</evidence>
<evidence type="ECO:0000256" key="3">
    <source>
        <dbReference type="ARBA" id="ARBA00022833"/>
    </source>
</evidence>